<gene>
    <name evidence="1" type="ORF">O6H91_01G170100</name>
</gene>
<proteinExistence type="predicted"/>
<accession>A0ACC2EYK3</accession>
<dbReference type="EMBL" id="CM055092">
    <property type="protein sequence ID" value="KAJ7571634.1"/>
    <property type="molecule type" value="Genomic_DNA"/>
</dbReference>
<dbReference type="Proteomes" id="UP001162992">
    <property type="component" value="Chromosome 1"/>
</dbReference>
<reference evidence="2" key="1">
    <citation type="journal article" date="2024" name="Proc. Natl. Acad. Sci. U.S.A.">
        <title>Extraordinary preservation of gene collinearity over three hundred million years revealed in homosporous lycophytes.</title>
        <authorList>
            <person name="Li C."/>
            <person name="Wickell D."/>
            <person name="Kuo L.Y."/>
            <person name="Chen X."/>
            <person name="Nie B."/>
            <person name="Liao X."/>
            <person name="Peng D."/>
            <person name="Ji J."/>
            <person name="Jenkins J."/>
            <person name="Williams M."/>
            <person name="Shu S."/>
            <person name="Plott C."/>
            <person name="Barry K."/>
            <person name="Rajasekar S."/>
            <person name="Grimwood J."/>
            <person name="Han X."/>
            <person name="Sun S."/>
            <person name="Hou Z."/>
            <person name="He W."/>
            <person name="Dai G."/>
            <person name="Sun C."/>
            <person name="Schmutz J."/>
            <person name="Leebens-Mack J.H."/>
            <person name="Li F.W."/>
            <person name="Wang L."/>
        </authorList>
    </citation>
    <scope>NUCLEOTIDE SEQUENCE [LARGE SCALE GENOMIC DNA]</scope>
    <source>
        <strain evidence="2">cv. PW_Plant_1</strain>
    </source>
</reference>
<name>A0ACC2EYK3_DIPCM</name>
<evidence type="ECO:0000313" key="2">
    <source>
        <dbReference type="Proteomes" id="UP001162992"/>
    </source>
</evidence>
<organism evidence="1 2">
    <name type="scientific">Diphasiastrum complanatum</name>
    <name type="common">Issler's clubmoss</name>
    <name type="synonym">Lycopodium complanatum</name>
    <dbReference type="NCBI Taxonomy" id="34168"/>
    <lineage>
        <taxon>Eukaryota</taxon>
        <taxon>Viridiplantae</taxon>
        <taxon>Streptophyta</taxon>
        <taxon>Embryophyta</taxon>
        <taxon>Tracheophyta</taxon>
        <taxon>Lycopodiopsida</taxon>
        <taxon>Lycopodiales</taxon>
        <taxon>Lycopodiaceae</taxon>
        <taxon>Lycopodioideae</taxon>
        <taxon>Diphasiastrum</taxon>
    </lineage>
</organism>
<sequence length="505" mass="56715">MAVAMAPRRLWCCWILNLLYCIELCVGFGSPMARPHLLGSAAAAARRSMPLSKVPPYETFYFTQLLDHFTFSHPQATFQQKYLVNKEFWHGAQKAGPIFLYCGNEAEIEYFADISGFLLEIARRFGALLIFAEHRYYGESMPFGNERRAYKNAKSLSYLTTEQALADFATLITDFRKNLSAKASPVIAFGGSYGGMLAAWFRLKYPHIVIGALAASAPILQFEDLVPDDIFNKIISSDFKEESYACFDFVQKSWSAIDALAAEEGGLHKLSSKFHSCSDIQNASALTNILSDFYTSLAMFNFPYAADIFPAYPIREVCKAMTSVQLDNFDILSRIYAGFNIINNSTGEVECFDLTVGADEISGWGWQTCTEMVMPMSSNPNNSMIFPYAWDLQAYEHDCFSTYNVSARPHWIVTEFGGRDIKAVLKDFGSNIVFSNGLQDPWSGGSVLEDISSSIIAIVTKEGAHHIDLRASTKEDPSWLVDQRESEINQIRHWLAQFYETLIVI</sequence>
<protein>
    <submittedName>
        <fullName evidence="1">Uncharacterized protein</fullName>
    </submittedName>
</protein>
<evidence type="ECO:0000313" key="1">
    <source>
        <dbReference type="EMBL" id="KAJ7571634.1"/>
    </source>
</evidence>
<keyword evidence="2" id="KW-1185">Reference proteome</keyword>
<comment type="caution">
    <text evidence="1">The sequence shown here is derived from an EMBL/GenBank/DDBJ whole genome shotgun (WGS) entry which is preliminary data.</text>
</comment>